<proteinExistence type="predicted"/>
<feature type="domain" description="Gfo/Idh/MocA-like oxidoreductase N-terminal" evidence="1">
    <location>
        <begin position="6"/>
        <end position="124"/>
    </location>
</feature>
<dbReference type="InterPro" id="IPR036291">
    <property type="entry name" value="NAD(P)-bd_dom_sf"/>
</dbReference>
<dbReference type="AlphaFoldDB" id="A0A1G5ZSH0"/>
<dbReference type="InterPro" id="IPR051450">
    <property type="entry name" value="Gfo/Idh/MocA_Oxidoreductases"/>
</dbReference>
<dbReference type="STRING" id="1165689.SAMN02927914_05972"/>
<organism evidence="3 4">
    <name type="scientific">Mesorhizobium qingshengii</name>
    <dbReference type="NCBI Taxonomy" id="1165689"/>
    <lineage>
        <taxon>Bacteria</taxon>
        <taxon>Pseudomonadati</taxon>
        <taxon>Pseudomonadota</taxon>
        <taxon>Alphaproteobacteria</taxon>
        <taxon>Hyphomicrobiales</taxon>
        <taxon>Phyllobacteriaceae</taxon>
        <taxon>Mesorhizobium</taxon>
    </lineage>
</organism>
<evidence type="ECO:0000259" key="1">
    <source>
        <dbReference type="Pfam" id="PF01408"/>
    </source>
</evidence>
<accession>A0A1G5ZSH0</accession>
<protein>
    <submittedName>
        <fullName evidence="3">Predicted dehydrogenase</fullName>
    </submittedName>
</protein>
<dbReference type="InterPro" id="IPR004104">
    <property type="entry name" value="Gfo/Idh/MocA-like_OxRdtase_C"/>
</dbReference>
<evidence type="ECO:0000313" key="4">
    <source>
        <dbReference type="Proteomes" id="UP000198588"/>
    </source>
</evidence>
<gene>
    <name evidence="3" type="ORF">SAMN02927914_05972</name>
</gene>
<dbReference type="SUPFAM" id="SSF51735">
    <property type="entry name" value="NAD(P)-binding Rossmann-fold domains"/>
    <property type="match status" value="1"/>
</dbReference>
<dbReference type="Proteomes" id="UP000198588">
    <property type="component" value="Unassembled WGS sequence"/>
</dbReference>
<dbReference type="GO" id="GO:0000166">
    <property type="term" value="F:nucleotide binding"/>
    <property type="evidence" value="ECO:0007669"/>
    <property type="project" value="InterPro"/>
</dbReference>
<dbReference type="Pfam" id="PF02894">
    <property type="entry name" value="GFO_IDH_MocA_C"/>
    <property type="match status" value="1"/>
</dbReference>
<dbReference type="PANTHER" id="PTHR43377">
    <property type="entry name" value="BILIVERDIN REDUCTASE A"/>
    <property type="match status" value="1"/>
</dbReference>
<reference evidence="3 4" key="1">
    <citation type="submission" date="2016-10" db="EMBL/GenBank/DDBJ databases">
        <authorList>
            <person name="de Groot N.N."/>
        </authorList>
    </citation>
    <scope>NUCLEOTIDE SEQUENCE [LARGE SCALE GENOMIC DNA]</scope>
    <source>
        <strain evidence="3 4">CGMCC 1.12097</strain>
    </source>
</reference>
<dbReference type="PANTHER" id="PTHR43377:SF8">
    <property type="entry name" value="BLR3664 PROTEIN"/>
    <property type="match status" value="1"/>
</dbReference>
<dbReference type="Pfam" id="PF01408">
    <property type="entry name" value="GFO_IDH_MocA"/>
    <property type="match status" value="1"/>
</dbReference>
<dbReference type="InterPro" id="IPR000683">
    <property type="entry name" value="Gfo/Idh/MocA-like_OxRdtase_N"/>
</dbReference>
<sequence>MFYDRLRVAMIGTGRISDLHAIEYCQNPHAEIVALCDRDTESARSRASAWGVENARIVEDYRTILADPEIDLVEILLPHHLHCSVTLAAIEAGKVVSLQKPMCVDLAEADKVVEAAANARAPVKVFENFIFYPPVMKAKSLVDEGAIGTPLTIRIKSNPGRSQTAWNVPHAADAWRQERSQSGGGPLVFDDGHHKFALAWHFMGNPEEVHAFIGETQRPDGFYFDAPAMVSFRFPGNRMGNLEVVYSPELDIITRHYAQDDRVEITGTKGVIWINCGHGRLGDPPPLALYRDGELRTFHGMETGWEASFVHSTRHFIEALRSGTAPSLTAAEGRQVLRFALAAEESARTGKTVELR</sequence>
<dbReference type="RefSeq" id="WP_091585666.1">
    <property type="nucleotide sequence ID" value="NZ_FMXM01000027.1"/>
</dbReference>
<dbReference type="EMBL" id="FMXM01000027">
    <property type="protein sequence ID" value="SDA97774.1"/>
    <property type="molecule type" value="Genomic_DNA"/>
</dbReference>
<dbReference type="SUPFAM" id="SSF55347">
    <property type="entry name" value="Glyceraldehyde-3-phosphate dehydrogenase-like, C-terminal domain"/>
    <property type="match status" value="1"/>
</dbReference>
<name>A0A1G5ZSH0_9HYPH</name>
<feature type="domain" description="Gfo/Idh/MocA-like oxidoreductase C-terminal" evidence="2">
    <location>
        <begin position="139"/>
        <end position="355"/>
    </location>
</feature>
<evidence type="ECO:0000313" key="3">
    <source>
        <dbReference type="EMBL" id="SDA97774.1"/>
    </source>
</evidence>
<dbReference type="Gene3D" id="3.30.360.10">
    <property type="entry name" value="Dihydrodipicolinate Reductase, domain 2"/>
    <property type="match status" value="1"/>
</dbReference>
<evidence type="ECO:0000259" key="2">
    <source>
        <dbReference type="Pfam" id="PF02894"/>
    </source>
</evidence>
<dbReference type="Gene3D" id="3.40.50.720">
    <property type="entry name" value="NAD(P)-binding Rossmann-like Domain"/>
    <property type="match status" value="1"/>
</dbReference>
<dbReference type="OrthoDB" id="9801953at2"/>